<feature type="transmembrane region" description="Helical" evidence="7">
    <location>
        <begin position="548"/>
        <end position="566"/>
    </location>
</feature>
<evidence type="ECO:0000256" key="2">
    <source>
        <dbReference type="ARBA" id="ARBA00022692"/>
    </source>
</evidence>
<dbReference type="PANTHER" id="PTHR24104">
    <property type="entry name" value="E3 UBIQUITIN-PROTEIN LIGASE NHLRC1-RELATED"/>
    <property type="match status" value="1"/>
</dbReference>
<feature type="chain" id="PRO_5046234228" evidence="8">
    <location>
        <begin position="23"/>
        <end position="684"/>
    </location>
</feature>
<dbReference type="InterPro" id="IPR001258">
    <property type="entry name" value="NHL_repeat"/>
</dbReference>
<dbReference type="Gene3D" id="2.120.10.30">
    <property type="entry name" value="TolB, C-terminal domain"/>
    <property type="match status" value="1"/>
</dbReference>
<keyword evidence="5 7" id="KW-0472">Membrane</keyword>
<accession>A0ABT8HW52</accession>
<comment type="subcellular location">
    <subcellularLocation>
        <location evidence="1">Membrane</location>
        <topology evidence="1">Multi-pass membrane protein</topology>
    </subcellularLocation>
</comment>
<name>A0ABT8HW52_9BACL</name>
<dbReference type="Gene3D" id="1.25.40.10">
    <property type="entry name" value="Tetratricopeptide repeat domain"/>
    <property type="match status" value="1"/>
</dbReference>
<feature type="transmembrane region" description="Helical" evidence="7">
    <location>
        <begin position="645"/>
        <end position="665"/>
    </location>
</feature>
<feature type="domain" description="Yip1" evidence="9">
    <location>
        <begin position="489"/>
        <end position="658"/>
    </location>
</feature>
<dbReference type="Pfam" id="PF04893">
    <property type="entry name" value="Yip1"/>
    <property type="match status" value="1"/>
</dbReference>
<dbReference type="InterPro" id="IPR019734">
    <property type="entry name" value="TPR_rpt"/>
</dbReference>
<dbReference type="PROSITE" id="PS51125">
    <property type="entry name" value="NHL"/>
    <property type="match status" value="2"/>
</dbReference>
<dbReference type="SMART" id="SM00028">
    <property type="entry name" value="TPR"/>
    <property type="match status" value="2"/>
</dbReference>
<dbReference type="Pfam" id="PF01436">
    <property type="entry name" value="NHL"/>
    <property type="match status" value="2"/>
</dbReference>
<dbReference type="SUPFAM" id="SSF101898">
    <property type="entry name" value="NHL repeat"/>
    <property type="match status" value="1"/>
</dbReference>
<feature type="transmembrane region" description="Helical" evidence="7">
    <location>
        <begin position="509"/>
        <end position="528"/>
    </location>
</feature>
<organism evidence="10 11">
    <name type="scientific">Fictibacillus fluitans</name>
    <dbReference type="NCBI Taxonomy" id="3058422"/>
    <lineage>
        <taxon>Bacteria</taxon>
        <taxon>Bacillati</taxon>
        <taxon>Bacillota</taxon>
        <taxon>Bacilli</taxon>
        <taxon>Bacillales</taxon>
        <taxon>Fictibacillaceae</taxon>
        <taxon>Fictibacillus</taxon>
    </lineage>
</organism>
<comment type="caution">
    <text evidence="10">The sequence shown here is derived from an EMBL/GenBank/DDBJ whole genome shotgun (WGS) entry which is preliminary data.</text>
</comment>
<dbReference type="Proteomes" id="UP001172721">
    <property type="component" value="Unassembled WGS sequence"/>
</dbReference>
<dbReference type="PANTHER" id="PTHR24104:SF25">
    <property type="entry name" value="PROTEIN LIN-41"/>
    <property type="match status" value="1"/>
</dbReference>
<protein>
    <submittedName>
        <fullName evidence="10">YIP1 family protein</fullName>
    </submittedName>
</protein>
<keyword evidence="11" id="KW-1185">Reference proteome</keyword>
<evidence type="ECO:0000256" key="7">
    <source>
        <dbReference type="SAM" id="Phobius"/>
    </source>
</evidence>
<feature type="transmembrane region" description="Helical" evidence="7">
    <location>
        <begin position="578"/>
        <end position="598"/>
    </location>
</feature>
<gene>
    <name evidence="10" type="ORF">QYB97_08405</name>
</gene>
<proteinExistence type="predicted"/>
<keyword evidence="2 7" id="KW-0812">Transmembrane</keyword>
<evidence type="ECO:0000256" key="1">
    <source>
        <dbReference type="ARBA" id="ARBA00004141"/>
    </source>
</evidence>
<dbReference type="CDD" id="cd05819">
    <property type="entry name" value="NHL"/>
    <property type="match status" value="1"/>
</dbReference>
<keyword evidence="3" id="KW-0677">Repeat</keyword>
<dbReference type="InterPro" id="IPR006977">
    <property type="entry name" value="Yip1_dom"/>
</dbReference>
<evidence type="ECO:0000256" key="5">
    <source>
        <dbReference type="ARBA" id="ARBA00023136"/>
    </source>
</evidence>
<reference evidence="10" key="1">
    <citation type="submission" date="2023-07" db="EMBL/GenBank/DDBJ databases">
        <title>Fictibacillus sp. isolated from freshwater pond.</title>
        <authorList>
            <person name="Kirdat K."/>
            <person name="Bhat A."/>
            <person name="Mourya A."/>
            <person name="Yadav A."/>
        </authorList>
    </citation>
    <scope>NUCLEOTIDE SEQUENCE</scope>
    <source>
        <strain evidence="10">NE201</strain>
    </source>
</reference>
<evidence type="ECO:0000313" key="11">
    <source>
        <dbReference type="Proteomes" id="UP001172721"/>
    </source>
</evidence>
<evidence type="ECO:0000256" key="3">
    <source>
        <dbReference type="ARBA" id="ARBA00022737"/>
    </source>
</evidence>
<dbReference type="EMBL" id="JAUHTR010000003">
    <property type="protein sequence ID" value="MDN4524492.1"/>
    <property type="molecule type" value="Genomic_DNA"/>
</dbReference>
<evidence type="ECO:0000256" key="6">
    <source>
        <dbReference type="PROSITE-ProRule" id="PRU00504"/>
    </source>
</evidence>
<dbReference type="Gene3D" id="2.40.10.500">
    <property type="match status" value="1"/>
</dbReference>
<keyword evidence="4 7" id="KW-1133">Transmembrane helix</keyword>
<dbReference type="InterPro" id="IPR011990">
    <property type="entry name" value="TPR-like_helical_dom_sf"/>
</dbReference>
<evidence type="ECO:0000259" key="9">
    <source>
        <dbReference type="Pfam" id="PF04893"/>
    </source>
</evidence>
<keyword evidence="8" id="KW-0732">Signal</keyword>
<feature type="repeat" description="NHL" evidence="6">
    <location>
        <begin position="326"/>
        <end position="354"/>
    </location>
</feature>
<sequence length="684" mass="76738">MAKKMVLMFIVFLLWLPGKTQASAPYDTYTINPDGEWMLTQDAYLPTGMINGLASIGNTEGVGKEKLQPFSQPEDIFIDRKDQIYVADAGNGRIAVLSPDGTYSRSIGKGVLTQPTGVFVKENGHVFVADYGSQKLFEFDAKGKKVNEFGKPESVLFGKDTNFVPKKVIVDKRGNLYAVLEGSVEGLAQFSSKGEFLGYFGANQTGFDLKRKVQDVLYTKEQMKKLESKQPPSASNLAIDDEGLIYTSTTGAKTESIKKLNISGSNLIPSVMGSDSLSDVTVDFMGNIYSVDGEFGYIYEYDSEGNLIFTFSGEDSGNQRLGLTKSPSGIAVNSKGRVFVLDKQRGAIQVFQPTAYANLVHKAMSYYSEGRYEKSEVYWKEVLKYNSMFGLAHQGMGMAALKKGNYEEALERFSISKDMEGYSTAYWEIRRKWMLEHTSSFIIAGAVLLAAYFLMRRLYRKKGLGAGVMNQWQAMKKERYISQFLQSFRIMRHPIEGYWELIQRGKGSVFMATILYVLLVAVYFIDLIYTNFLFSAEDPDNIRLFNELWKVLVPIAVWIIANYLVSTINDGKGKLRDVYIGTAYAFSPYIFLGIPIAIVSNGLTLMESVIYDISRYGMMVWTALLMFLMVKEIHRFELGQTVKNILLTFAGMGILGLIGFMMFGLTNQLYDFVDAILSEVKARV</sequence>
<feature type="transmembrane region" description="Helical" evidence="7">
    <location>
        <begin position="613"/>
        <end position="633"/>
    </location>
</feature>
<feature type="signal peptide" evidence="8">
    <location>
        <begin position="1"/>
        <end position="22"/>
    </location>
</feature>
<evidence type="ECO:0000256" key="4">
    <source>
        <dbReference type="ARBA" id="ARBA00022989"/>
    </source>
</evidence>
<dbReference type="InterPro" id="IPR011042">
    <property type="entry name" value="6-blade_b-propeller_TolB-like"/>
</dbReference>
<feature type="repeat" description="NHL" evidence="6">
    <location>
        <begin position="69"/>
        <end position="100"/>
    </location>
</feature>
<dbReference type="RefSeq" id="WP_301165537.1">
    <property type="nucleotide sequence ID" value="NZ_JAUHTR010000003.1"/>
</dbReference>
<feature type="transmembrane region" description="Helical" evidence="7">
    <location>
        <begin position="438"/>
        <end position="455"/>
    </location>
</feature>
<dbReference type="InterPro" id="IPR050952">
    <property type="entry name" value="TRIM-NHL_E3_ligases"/>
</dbReference>
<evidence type="ECO:0000256" key="8">
    <source>
        <dbReference type="SAM" id="SignalP"/>
    </source>
</evidence>
<dbReference type="SUPFAM" id="SSF48452">
    <property type="entry name" value="TPR-like"/>
    <property type="match status" value="1"/>
</dbReference>
<evidence type="ECO:0000313" key="10">
    <source>
        <dbReference type="EMBL" id="MDN4524492.1"/>
    </source>
</evidence>